<protein>
    <recommendedName>
        <fullName evidence="6">Protein kinase domain-containing protein</fullName>
    </recommendedName>
</protein>
<dbReference type="Pfam" id="PF00069">
    <property type="entry name" value="Pkinase"/>
    <property type="match status" value="1"/>
</dbReference>
<reference evidence="7 8" key="1">
    <citation type="journal article" date="2015" name="Nature">
        <title>rRNA introns, odd ribosomes, and small enigmatic genomes across a large radiation of phyla.</title>
        <authorList>
            <person name="Brown C.T."/>
            <person name="Hug L.A."/>
            <person name="Thomas B.C."/>
            <person name="Sharon I."/>
            <person name="Castelle C.J."/>
            <person name="Singh A."/>
            <person name="Wilkins M.J."/>
            <person name="Williams K.H."/>
            <person name="Banfield J.F."/>
        </authorList>
    </citation>
    <scope>NUCLEOTIDE SEQUENCE [LARGE SCALE GENOMIC DNA]</scope>
</reference>
<dbReference type="EMBL" id="LBTF01000003">
    <property type="protein sequence ID" value="KKQ35891.1"/>
    <property type="molecule type" value="Genomic_DNA"/>
</dbReference>
<keyword evidence="3" id="KW-0547">Nucleotide-binding</keyword>
<dbReference type="InterPro" id="IPR000719">
    <property type="entry name" value="Prot_kinase_dom"/>
</dbReference>
<keyword evidence="4" id="KW-0418">Kinase</keyword>
<keyword evidence="5" id="KW-0067">ATP-binding</keyword>
<dbReference type="InterPro" id="IPR011009">
    <property type="entry name" value="Kinase-like_dom_sf"/>
</dbReference>
<comment type="caution">
    <text evidence="7">The sequence shown here is derived from an EMBL/GenBank/DDBJ whole genome shotgun (WGS) entry which is preliminary data.</text>
</comment>
<evidence type="ECO:0000313" key="8">
    <source>
        <dbReference type="Proteomes" id="UP000033876"/>
    </source>
</evidence>
<sequence>MYKNIDTPNTIEKKKSFVEKTIESAKEKINQILAKFGVLKTKTKEVGQKEISKIEKETMGVIDNNLLNEVKLGKEEIANKEAGKTDLINKGEKEIKEIGIKYKVLGSLEQGDPRSIIEEVLEIANGPTIPLGDGTTAKVYRVEGKKCCFKEITNDPDKLREMKRLGVNTIDIELEIQRMAVECGVRSPKTLMDINDENTGRRFILMETIEGPTLEEALIDNSKLPQGFDLEFFTVKLTEMVEKLNKNGIYHRDLFERNIMINKDGHPVIIDYGLSKIAKEGEDPYSFIDSETGEELSHFNDSDRLRYMKNYVLDKLPKKI</sequence>
<evidence type="ECO:0000256" key="5">
    <source>
        <dbReference type="ARBA" id="ARBA00022840"/>
    </source>
</evidence>
<keyword evidence="1" id="KW-0723">Serine/threonine-protein kinase</keyword>
<gene>
    <name evidence="7" type="ORF">US50_C0003G0011</name>
</gene>
<dbReference type="AlphaFoldDB" id="A0A0G0K5G6"/>
<dbReference type="SMART" id="SM00220">
    <property type="entry name" value="S_TKc"/>
    <property type="match status" value="1"/>
</dbReference>
<name>A0A0G0K5G6_9BACT</name>
<dbReference type="Gene3D" id="1.10.510.10">
    <property type="entry name" value="Transferase(Phosphotransferase) domain 1"/>
    <property type="match status" value="1"/>
</dbReference>
<dbReference type="GO" id="GO:0005524">
    <property type="term" value="F:ATP binding"/>
    <property type="evidence" value="ECO:0007669"/>
    <property type="project" value="UniProtKB-KW"/>
</dbReference>
<evidence type="ECO:0000313" key="7">
    <source>
        <dbReference type="EMBL" id="KKQ35891.1"/>
    </source>
</evidence>
<evidence type="ECO:0000256" key="3">
    <source>
        <dbReference type="ARBA" id="ARBA00022741"/>
    </source>
</evidence>
<evidence type="ECO:0000256" key="2">
    <source>
        <dbReference type="ARBA" id="ARBA00022679"/>
    </source>
</evidence>
<proteinExistence type="predicted"/>
<evidence type="ECO:0000256" key="1">
    <source>
        <dbReference type="ARBA" id="ARBA00022527"/>
    </source>
</evidence>
<keyword evidence="2" id="KW-0808">Transferase</keyword>
<dbReference type="Proteomes" id="UP000033876">
    <property type="component" value="Unassembled WGS sequence"/>
</dbReference>
<dbReference type="GO" id="GO:0004674">
    <property type="term" value="F:protein serine/threonine kinase activity"/>
    <property type="evidence" value="ECO:0007669"/>
    <property type="project" value="UniProtKB-KW"/>
</dbReference>
<organism evidence="7 8">
    <name type="scientific">Candidatus Nomurabacteria bacterium GW2011_GWB1_37_5</name>
    <dbReference type="NCBI Taxonomy" id="1618742"/>
    <lineage>
        <taxon>Bacteria</taxon>
        <taxon>Candidatus Nomuraibacteriota</taxon>
    </lineage>
</organism>
<dbReference type="SUPFAM" id="SSF56112">
    <property type="entry name" value="Protein kinase-like (PK-like)"/>
    <property type="match status" value="1"/>
</dbReference>
<evidence type="ECO:0000259" key="6">
    <source>
        <dbReference type="PROSITE" id="PS50011"/>
    </source>
</evidence>
<feature type="domain" description="Protein kinase" evidence="6">
    <location>
        <begin position="125"/>
        <end position="320"/>
    </location>
</feature>
<evidence type="ECO:0000256" key="4">
    <source>
        <dbReference type="ARBA" id="ARBA00022777"/>
    </source>
</evidence>
<accession>A0A0G0K5G6</accession>
<dbReference type="PROSITE" id="PS50011">
    <property type="entry name" value="PROTEIN_KINASE_DOM"/>
    <property type="match status" value="1"/>
</dbReference>
<dbReference type="PANTHER" id="PTHR24351">
    <property type="entry name" value="RIBOSOMAL PROTEIN S6 KINASE"/>
    <property type="match status" value="1"/>
</dbReference>